<protein>
    <recommendedName>
        <fullName evidence="6">Secretoglobin family 2A member 2</fullName>
    </recommendedName>
</protein>
<dbReference type="InterPro" id="IPR016126">
    <property type="entry name" value="Secretoglobin"/>
</dbReference>
<reference evidence="4 5" key="1">
    <citation type="submission" date="2019-05" db="EMBL/GenBank/DDBJ databases">
        <title>A Chromosome-scale Meerkat (S. suricatta) Genome Assembly.</title>
        <authorList>
            <person name="Dudchenko O."/>
            <person name="Lieberman Aiden E."/>
            <person name="Tung J."/>
            <person name="Barreiro L.B."/>
            <person name="Clutton-Brock T.H."/>
        </authorList>
    </citation>
    <scope>NUCLEOTIDE SEQUENCE [LARGE SCALE GENOMIC DNA]</scope>
</reference>
<sequence>MKLLTVLVLAALPLYCSAGSGCSFLEEVVSKTINPKVSIPEYQHFLEPVASTPEEQEVLADAKECFLNQSNETLTNFEKMMQIMYSSNFCVLH</sequence>
<name>A0A673TNY3_SURSU</name>
<gene>
    <name evidence="4" type="primary">LOC115272772</name>
</gene>
<dbReference type="InterPro" id="IPR035960">
    <property type="entry name" value="Secretoglobin_sf"/>
</dbReference>
<accession>A0A673TNY3</accession>
<dbReference type="RefSeq" id="XP_029771647.1">
    <property type="nucleotide sequence ID" value="XM_029915787.1"/>
</dbReference>
<reference evidence="4" key="3">
    <citation type="submission" date="2025-09" db="UniProtKB">
        <authorList>
            <consortium name="Ensembl"/>
        </authorList>
    </citation>
    <scope>IDENTIFICATION</scope>
</reference>
<keyword evidence="5" id="KW-1185">Reference proteome</keyword>
<feature type="signal peptide" evidence="3">
    <location>
        <begin position="1"/>
        <end position="18"/>
    </location>
</feature>
<dbReference type="PANTHER" id="PTHR14037">
    <property type="entry name" value="MAMMAGLOBIN-RELATED"/>
    <property type="match status" value="1"/>
</dbReference>
<dbReference type="GO" id="GO:0030521">
    <property type="term" value="P:androgen receptor signaling pathway"/>
    <property type="evidence" value="ECO:0007669"/>
    <property type="project" value="TreeGrafter"/>
</dbReference>
<evidence type="ECO:0000256" key="2">
    <source>
        <dbReference type="ARBA" id="ARBA00022525"/>
    </source>
</evidence>
<proteinExistence type="predicted"/>
<keyword evidence="2" id="KW-0964">Secreted</keyword>
<dbReference type="Pfam" id="PF01099">
    <property type="entry name" value="Uteroglobin"/>
    <property type="match status" value="1"/>
</dbReference>
<dbReference type="OrthoDB" id="9741516at2759"/>
<evidence type="ECO:0000313" key="4">
    <source>
        <dbReference type="Ensembl" id="ENSSSUP00005010771.1"/>
    </source>
</evidence>
<dbReference type="CDD" id="cd00633">
    <property type="entry name" value="Secretoglobin"/>
    <property type="match status" value="1"/>
</dbReference>
<dbReference type="PANTHER" id="PTHR14037:SF4">
    <property type="entry name" value="MAMMAGLOBIN-B"/>
    <property type="match status" value="1"/>
</dbReference>
<keyword evidence="3" id="KW-0732">Signal</keyword>
<reference evidence="4" key="2">
    <citation type="submission" date="2025-08" db="UniProtKB">
        <authorList>
            <consortium name="Ensembl"/>
        </authorList>
    </citation>
    <scope>IDENTIFICATION</scope>
</reference>
<dbReference type="GO" id="GO:0005615">
    <property type="term" value="C:extracellular space"/>
    <property type="evidence" value="ECO:0007669"/>
    <property type="project" value="TreeGrafter"/>
</dbReference>
<dbReference type="SUPFAM" id="SSF48201">
    <property type="entry name" value="Uteroglobin-like"/>
    <property type="match status" value="1"/>
</dbReference>
<evidence type="ECO:0008006" key="6">
    <source>
        <dbReference type="Google" id="ProtNLM"/>
    </source>
</evidence>
<dbReference type="PROSITE" id="PS51257">
    <property type="entry name" value="PROKAR_LIPOPROTEIN"/>
    <property type="match status" value="1"/>
</dbReference>
<evidence type="ECO:0000313" key="5">
    <source>
        <dbReference type="Proteomes" id="UP000472268"/>
    </source>
</evidence>
<dbReference type="OMA" id="LPLYCFA"/>
<dbReference type="PROSITE" id="PS51311">
    <property type="entry name" value="SCGB"/>
    <property type="match status" value="1"/>
</dbReference>
<dbReference type="AlphaFoldDB" id="A0A673TNY3"/>
<dbReference type="GeneID" id="115272772"/>
<feature type="chain" id="PRO_5025462363" description="Secretoglobin family 2A member 2" evidence="3">
    <location>
        <begin position="19"/>
        <end position="93"/>
    </location>
</feature>
<evidence type="ECO:0000256" key="1">
    <source>
        <dbReference type="ARBA" id="ARBA00004613"/>
    </source>
</evidence>
<organism evidence="4 5">
    <name type="scientific">Suricata suricatta</name>
    <name type="common">Meerkat</name>
    <dbReference type="NCBI Taxonomy" id="37032"/>
    <lineage>
        <taxon>Eukaryota</taxon>
        <taxon>Metazoa</taxon>
        <taxon>Chordata</taxon>
        <taxon>Craniata</taxon>
        <taxon>Vertebrata</taxon>
        <taxon>Euteleostomi</taxon>
        <taxon>Mammalia</taxon>
        <taxon>Eutheria</taxon>
        <taxon>Laurasiatheria</taxon>
        <taxon>Carnivora</taxon>
        <taxon>Feliformia</taxon>
        <taxon>Herpestidae</taxon>
        <taxon>Suricata</taxon>
    </lineage>
</organism>
<comment type="subcellular location">
    <subcellularLocation>
        <location evidence="1">Secreted</location>
    </subcellularLocation>
</comment>
<dbReference type="Ensembl" id="ENSSSUT00005012339.1">
    <property type="protein sequence ID" value="ENSSSUP00005010771.1"/>
    <property type="gene ID" value="ENSSSUG00005006904.1"/>
</dbReference>
<dbReference type="Proteomes" id="UP000472268">
    <property type="component" value="Chromosome 11"/>
</dbReference>
<evidence type="ECO:0000256" key="3">
    <source>
        <dbReference type="SAM" id="SignalP"/>
    </source>
</evidence>